<feature type="transmembrane region" description="Helical" evidence="7">
    <location>
        <begin position="595"/>
        <end position="614"/>
    </location>
</feature>
<feature type="transmembrane region" description="Helical" evidence="7">
    <location>
        <begin position="562"/>
        <end position="583"/>
    </location>
</feature>
<dbReference type="PANTHER" id="PTHR10783:SF103">
    <property type="entry name" value="SOLUTE CARRIER FAMILY 53 MEMBER 1"/>
    <property type="match status" value="1"/>
</dbReference>
<accession>A0AAD5VU60</accession>
<evidence type="ECO:0000256" key="7">
    <source>
        <dbReference type="SAM" id="Phobius"/>
    </source>
</evidence>
<dbReference type="PANTHER" id="PTHR10783">
    <property type="entry name" value="XENOTROPIC AND POLYTROPIC RETROVIRUS RECEPTOR 1-RELATED"/>
    <property type="match status" value="1"/>
</dbReference>
<name>A0AAD5VU60_9AGAR</name>
<keyword evidence="11" id="KW-1185">Reference proteome</keyword>
<evidence type="ECO:0000259" key="9">
    <source>
        <dbReference type="PROSITE" id="PS51382"/>
    </source>
</evidence>
<keyword evidence="5 7" id="KW-0472">Membrane</keyword>
<evidence type="ECO:0008006" key="12">
    <source>
        <dbReference type="Google" id="ProtNLM"/>
    </source>
</evidence>
<evidence type="ECO:0000313" key="10">
    <source>
        <dbReference type="EMBL" id="KAJ3565291.1"/>
    </source>
</evidence>
<dbReference type="Pfam" id="PF03105">
    <property type="entry name" value="SPX"/>
    <property type="match status" value="1"/>
</dbReference>
<reference evidence="10" key="1">
    <citation type="submission" date="2022-07" db="EMBL/GenBank/DDBJ databases">
        <title>Genome Sequence of Leucocoprinus birnbaumii.</title>
        <authorList>
            <person name="Buettner E."/>
        </authorList>
    </citation>
    <scope>NUCLEOTIDE SEQUENCE</scope>
    <source>
        <strain evidence="10">VT141</strain>
    </source>
</reference>
<proteinExistence type="inferred from homology"/>
<feature type="transmembrane region" description="Helical" evidence="7">
    <location>
        <begin position="395"/>
        <end position="415"/>
    </location>
</feature>
<evidence type="ECO:0000256" key="3">
    <source>
        <dbReference type="ARBA" id="ARBA00022692"/>
    </source>
</evidence>
<dbReference type="GO" id="GO:0005794">
    <property type="term" value="C:Golgi apparatus"/>
    <property type="evidence" value="ECO:0007669"/>
    <property type="project" value="TreeGrafter"/>
</dbReference>
<dbReference type="GO" id="GO:0005886">
    <property type="term" value="C:plasma membrane"/>
    <property type="evidence" value="ECO:0007669"/>
    <property type="project" value="TreeGrafter"/>
</dbReference>
<dbReference type="PROSITE" id="PS51380">
    <property type="entry name" value="EXS"/>
    <property type="match status" value="1"/>
</dbReference>
<dbReference type="AlphaFoldDB" id="A0AAD5VU60"/>
<dbReference type="GO" id="GO:0000822">
    <property type="term" value="F:inositol hexakisphosphate binding"/>
    <property type="evidence" value="ECO:0007669"/>
    <property type="project" value="TreeGrafter"/>
</dbReference>
<feature type="transmembrane region" description="Helical" evidence="7">
    <location>
        <begin position="478"/>
        <end position="497"/>
    </location>
</feature>
<keyword evidence="4 7" id="KW-1133">Transmembrane helix</keyword>
<dbReference type="InterPro" id="IPR004342">
    <property type="entry name" value="EXS_C"/>
</dbReference>
<dbReference type="Proteomes" id="UP001213000">
    <property type="component" value="Unassembled WGS sequence"/>
</dbReference>
<dbReference type="GO" id="GO:0016036">
    <property type="term" value="P:cellular response to phosphate starvation"/>
    <property type="evidence" value="ECO:0007669"/>
    <property type="project" value="TreeGrafter"/>
</dbReference>
<comment type="caution">
    <text evidence="10">The sequence shown here is derived from an EMBL/GenBank/DDBJ whole genome shotgun (WGS) entry which is preliminary data.</text>
</comment>
<dbReference type="GO" id="GO:0006817">
    <property type="term" value="P:phosphate ion transport"/>
    <property type="evidence" value="ECO:0007669"/>
    <property type="project" value="TreeGrafter"/>
</dbReference>
<feature type="domain" description="SPX" evidence="9">
    <location>
        <begin position="1"/>
        <end position="318"/>
    </location>
</feature>
<gene>
    <name evidence="10" type="ORF">NP233_g7722</name>
</gene>
<dbReference type="EMBL" id="JANIEX010000584">
    <property type="protein sequence ID" value="KAJ3565291.1"/>
    <property type="molecule type" value="Genomic_DNA"/>
</dbReference>
<evidence type="ECO:0000256" key="2">
    <source>
        <dbReference type="ARBA" id="ARBA00009665"/>
    </source>
</evidence>
<evidence type="ECO:0000259" key="8">
    <source>
        <dbReference type="PROSITE" id="PS51380"/>
    </source>
</evidence>
<protein>
    <recommendedName>
        <fullName evidence="12">Xenotropic and polytropic retrovirus receptor 1</fullName>
    </recommendedName>
</protein>
<feature type="region of interest" description="Disordered" evidence="6">
    <location>
        <begin position="232"/>
        <end position="254"/>
    </location>
</feature>
<evidence type="ECO:0000256" key="6">
    <source>
        <dbReference type="SAM" id="MobiDB-lite"/>
    </source>
</evidence>
<feature type="compositionally biased region" description="Basic and acidic residues" evidence="6">
    <location>
        <begin position="232"/>
        <end position="252"/>
    </location>
</feature>
<evidence type="ECO:0000256" key="5">
    <source>
        <dbReference type="ARBA" id="ARBA00023136"/>
    </source>
</evidence>
<dbReference type="CDD" id="cd14475">
    <property type="entry name" value="SPX_SYG1_like"/>
    <property type="match status" value="1"/>
</dbReference>
<feature type="transmembrane region" description="Helical" evidence="7">
    <location>
        <begin position="671"/>
        <end position="690"/>
    </location>
</feature>
<feature type="domain" description="EXS" evidence="8">
    <location>
        <begin position="558"/>
        <end position="752"/>
    </location>
</feature>
<feature type="transmembrane region" description="Helical" evidence="7">
    <location>
        <begin position="626"/>
        <end position="650"/>
    </location>
</feature>
<keyword evidence="3 7" id="KW-0812">Transmembrane</keyword>
<comment type="similarity">
    <text evidence="2">Belongs to the SYG1 (TC 2.A.94) family.</text>
</comment>
<evidence type="ECO:0000313" key="11">
    <source>
        <dbReference type="Proteomes" id="UP001213000"/>
    </source>
</evidence>
<sequence length="776" mass="89751">MKFARYLHDTQTPEWKRAYIDYRGLKKRINAIRREQGASDPNGAGISHSRLSEERRSDCCLEGHDLESRSGSGCCTVTEIDEVSRRREQENSHLTRRRGSKWTGAPSADGELTPSIKTLKAQALSGQLIGRKPRTVDPMAVLPLQELLSHLTPQEASFFRYLDVQLDKIQFFYSEREKEALAQTQLLHKQLQALSDHQKIVHKVRKNNLTWYSTVSTALRLKFRSHVVIEMPTRESPRDAAEPSKGETEGSRRAGLRRLSDPDYYMQAREKIRKAVSEHYRGLELLQNYRILNLTGFRKALKKFEKATKASCLPNTATIKSLITYVPIADPSARAIHCRKGAVSKSMLWSDKPLQEMMKEMQELYALVFFHGDSKKAIDRLRGGVQRKTRYFSTLRSGIILGTAMPALASGIYHCTQRETQELIRGWDVLLFFYGLLLVPVLFSLLVGLNLLVWTQSRVNYVFIFELDVRTRMDYQEYFEIPSILFATLCYSFWLSFARIGSSRISPTMWPLAWLALVAFADFWMGDQLCSLVFNLSNLYFFICVYEQGFEVDWNKCANQPAAWLVNFALAALPYLIRLVQCIRRYVDSGLNTHLINGGKYGFGIINYLFYYLWRHEETHYNGWLALWLIFAAVYSTYAMAWDLLMDWSLLRPRAKQFFLREELGYSNHIYLYYVAILSNCLIRFVWVIYIPEAGPNTLIRTFTAGFLEMLRRIQWNFYRLENEHIGNIDQYRATREVPLPYALDTNRYRGGDSGGDSDSQSEPESPESPTSKKTL</sequence>
<evidence type="ECO:0000256" key="4">
    <source>
        <dbReference type="ARBA" id="ARBA00022989"/>
    </source>
</evidence>
<evidence type="ECO:0000256" key="1">
    <source>
        <dbReference type="ARBA" id="ARBA00004141"/>
    </source>
</evidence>
<comment type="subcellular location">
    <subcellularLocation>
        <location evidence="1">Membrane</location>
        <topology evidence="1">Multi-pass membrane protein</topology>
    </subcellularLocation>
</comment>
<feature type="region of interest" description="Disordered" evidence="6">
    <location>
        <begin position="85"/>
        <end position="113"/>
    </location>
</feature>
<dbReference type="PROSITE" id="PS51382">
    <property type="entry name" value="SPX"/>
    <property type="match status" value="1"/>
</dbReference>
<feature type="transmembrane region" description="Helical" evidence="7">
    <location>
        <begin position="427"/>
        <end position="453"/>
    </location>
</feature>
<feature type="region of interest" description="Disordered" evidence="6">
    <location>
        <begin position="745"/>
        <end position="776"/>
    </location>
</feature>
<organism evidence="10 11">
    <name type="scientific">Leucocoprinus birnbaumii</name>
    <dbReference type="NCBI Taxonomy" id="56174"/>
    <lineage>
        <taxon>Eukaryota</taxon>
        <taxon>Fungi</taxon>
        <taxon>Dikarya</taxon>
        <taxon>Basidiomycota</taxon>
        <taxon>Agaricomycotina</taxon>
        <taxon>Agaricomycetes</taxon>
        <taxon>Agaricomycetidae</taxon>
        <taxon>Agaricales</taxon>
        <taxon>Agaricineae</taxon>
        <taxon>Agaricaceae</taxon>
        <taxon>Leucocoprinus</taxon>
    </lineage>
</organism>
<dbReference type="InterPro" id="IPR004331">
    <property type="entry name" value="SPX_dom"/>
</dbReference>
<dbReference type="Pfam" id="PF03124">
    <property type="entry name" value="EXS"/>
    <property type="match status" value="1"/>
</dbReference>